<dbReference type="NCBIfam" id="NF038074">
    <property type="entry name" value="fam_STM4014"/>
    <property type="match status" value="1"/>
</dbReference>
<dbReference type="Proteomes" id="UP001183390">
    <property type="component" value="Unassembled WGS sequence"/>
</dbReference>
<dbReference type="Gene3D" id="3.30.470.20">
    <property type="entry name" value="ATP-grasp fold, B domain"/>
    <property type="match status" value="1"/>
</dbReference>
<dbReference type="EMBL" id="JAVREP010000006">
    <property type="protein sequence ID" value="MDT0329003.1"/>
    <property type="molecule type" value="Genomic_DNA"/>
</dbReference>
<comment type="caution">
    <text evidence="1">The sequence shown here is derived from an EMBL/GenBank/DDBJ whole genome shotgun (WGS) entry which is preliminary data.</text>
</comment>
<gene>
    <name evidence="1" type="ORF">RM479_11330</name>
</gene>
<dbReference type="InterPro" id="IPR047778">
    <property type="entry name" value="STM4014-like"/>
</dbReference>
<evidence type="ECO:0000313" key="1">
    <source>
        <dbReference type="EMBL" id="MDT0329003.1"/>
    </source>
</evidence>
<protein>
    <submittedName>
        <fullName evidence="1">STM4014 family protein</fullName>
    </submittedName>
</protein>
<proteinExistence type="predicted"/>
<name>A0ABU2M8K8_9ACTN</name>
<dbReference type="SUPFAM" id="SSF56059">
    <property type="entry name" value="Glutathione synthetase ATP-binding domain-like"/>
    <property type="match status" value="1"/>
</dbReference>
<organism evidence="1 2">
    <name type="scientific">Nocardiopsis lambiniae</name>
    <dbReference type="NCBI Taxonomy" id="3075539"/>
    <lineage>
        <taxon>Bacteria</taxon>
        <taxon>Bacillati</taxon>
        <taxon>Actinomycetota</taxon>
        <taxon>Actinomycetes</taxon>
        <taxon>Streptosporangiales</taxon>
        <taxon>Nocardiopsidaceae</taxon>
        <taxon>Nocardiopsis</taxon>
    </lineage>
</organism>
<evidence type="ECO:0000313" key="2">
    <source>
        <dbReference type="Proteomes" id="UP001183390"/>
    </source>
</evidence>
<accession>A0ABU2M8K8</accession>
<reference evidence="2" key="1">
    <citation type="submission" date="2023-07" db="EMBL/GenBank/DDBJ databases">
        <title>30 novel species of actinomycetes from the DSMZ collection.</title>
        <authorList>
            <person name="Nouioui I."/>
        </authorList>
    </citation>
    <scope>NUCLEOTIDE SEQUENCE [LARGE SCALE GENOMIC DNA]</scope>
    <source>
        <strain evidence="2">DSM 44743</strain>
    </source>
</reference>
<keyword evidence="2" id="KW-1185">Reference proteome</keyword>
<sequence length="373" mass="39720">MIRERPLVVVGVPGNRRLELFRAAAAASGWAEPVVLPWRDLASGPVEVPDDALVRVDSPGGDVATERSLRGWDRDPDPYRAEGTGDHHTGFRSALDRLAETVAAAPGAHLLQDVDDLVVMCDKRRCHARLEAAGVPVPPALAGPLGGYRALREAMEERRWRRVFVKPAHGSSASGVIALATAPGGRVSAVTSAHLTRDGQGRPALFNSLRLCTYTREEDVAAVVDALAPDGLHVERWVPKAGFAGKTIDLRVVVTAGKARHVVVRSSDSPMTNLHLGNARGDLEALRAEVGPDRWDEAMAVAEAAAGCFATLHAGVDLMATPGWRSFAICEVNAFGDLIPGVLYEGRDTYAEQLHALDTGRHPVPAAPTARAS</sequence>
<dbReference type="RefSeq" id="WP_311511672.1">
    <property type="nucleotide sequence ID" value="NZ_JAVREP010000006.1"/>
</dbReference>